<keyword evidence="3" id="KW-1185">Reference proteome</keyword>
<comment type="caution">
    <text evidence="2">The sequence shown here is derived from an EMBL/GenBank/DDBJ whole genome shotgun (WGS) entry which is preliminary data.</text>
</comment>
<dbReference type="InterPro" id="IPR050232">
    <property type="entry name" value="FBL13/AtMIF1-like"/>
</dbReference>
<proteinExistence type="predicted"/>
<protein>
    <recommendedName>
        <fullName evidence="1">At1g61320/AtMIF1 LRR domain-containing protein</fullName>
    </recommendedName>
</protein>
<reference evidence="2" key="1">
    <citation type="submission" date="2022-07" db="EMBL/GenBank/DDBJ databases">
        <authorList>
            <person name="Macas J."/>
            <person name="Novak P."/>
            <person name="Neumann P."/>
        </authorList>
    </citation>
    <scope>NUCLEOTIDE SEQUENCE</scope>
</reference>
<dbReference type="InterPro" id="IPR032675">
    <property type="entry name" value="LRR_dom_sf"/>
</dbReference>
<name>A0AAV0CV25_9ASTE</name>
<dbReference type="AlphaFoldDB" id="A0AAV0CV25"/>
<dbReference type="PANTHER" id="PTHR31900">
    <property type="entry name" value="F-BOX/RNI SUPERFAMILY PROTEIN-RELATED"/>
    <property type="match status" value="1"/>
</dbReference>
<organism evidence="2 3">
    <name type="scientific">Cuscuta epithymum</name>
    <dbReference type="NCBI Taxonomy" id="186058"/>
    <lineage>
        <taxon>Eukaryota</taxon>
        <taxon>Viridiplantae</taxon>
        <taxon>Streptophyta</taxon>
        <taxon>Embryophyta</taxon>
        <taxon>Tracheophyta</taxon>
        <taxon>Spermatophyta</taxon>
        <taxon>Magnoliopsida</taxon>
        <taxon>eudicotyledons</taxon>
        <taxon>Gunneridae</taxon>
        <taxon>Pentapetalae</taxon>
        <taxon>asterids</taxon>
        <taxon>lamiids</taxon>
        <taxon>Solanales</taxon>
        <taxon>Convolvulaceae</taxon>
        <taxon>Cuscuteae</taxon>
        <taxon>Cuscuta</taxon>
        <taxon>Cuscuta subgen. Cuscuta</taxon>
    </lineage>
</organism>
<dbReference type="SUPFAM" id="SSF52047">
    <property type="entry name" value="RNI-like"/>
    <property type="match status" value="1"/>
</dbReference>
<evidence type="ECO:0000259" key="1">
    <source>
        <dbReference type="Pfam" id="PF23622"/>
    </source>
</evidence>
<dbReference type="EMBL" id="CAMAPF010000037">
    <property type="protein sequence ID" value="CAH9082027.1"/>
    <property type="molecule type" value="Genomic_DNA"/>
</dbReference>
<dbReference type="Proteomes" id="UP001152523">
    <property type="component" value="Unassembled WGS sequence"/>
</dbReference>
<evidence type="ECO:0000313" key="2">
    <source>
        <dbReference type="EMBL" id="CAH9082027.1"/>
    </source>
</evidence>
<evidence type="ECO:0000313" key="3">
    <source>
        <dbReference type="Proteomes" id="UP001152523"/>
    </source>
</evidence>
<dbReference type="InterPro" id="IPR055357">
    <property type="entry name" value="LRR_At1g61320_AtMIF1"/>
</dbReference>
<feature type="domain" description="At1g61320/AtMIF1 LRR" evidence="1">
    <location>
        <begin position="13"/>
        <end position="174"/>
    </location>
</feature>
<dbReference type="Gene3D" id="3.80.10.10">
    <property type="entry name" value="Ribonuclease Inhibitor"/>
    <property type="match status" value="1"/>
</dbReference>
<gene>
    <name evidence="2" type="ORF">CEPIT_LOCUS7956</name>
</gene>
<sequence length="230" mass="26522">MISNVLFLRCGPVKKFQLQTFSSECTPQKSDLDLWCLFLSRNGIEKLQLCMELDENLPEYTLPFCLISCPTIKNLELEHVDFYFPVNAGRDNIFPSLTSLIFRTVVFNPNANRILLTIPNLEELVFENCVDIHYFAISAPRLKSLTLTYASTFNEWQWFELHAPVIKTLHFSACTFGGKHDDELDMQEIRIPMIPIAVNLHGRGIIVQVFWKNETHGLVINICASLKHFR</sequence>
<dbReference type="Pfam" id="PF23622">
    <property type="entry name" value="LRR_At1g61320_AtMIF1"/>
    <property type="match status" value="1"/>
</dbReference>
<dbReference type="PANTHER" id="PTHR31900:SF30">
    <property type="entry name" value="SUPERFAMILY PROTEIN, PUTATIVE-RELATED"/>
    <property type="match status" value="1"/>
</dbReference>
<accession>A0AAV0CV25</accession>